<dbReference type="SMART" id="SM00184">
    <property type="entry name" value="RING"/>
    <property type="match status" value="1"/>
</dbReference>
<dbReference type="PROSITE" id="PS00518">
    <property type="entry name" value="ZF_RING_1"/>
    <property type="match status" value="1"/>
</dbReference>
<dbReference type="KEGG" id="hazt:125179254"/>
<dbReference type="SUPFAM" id="SSF57845">
    <property type="entry name" value="B-box zinc-binding domain"/>
    <property type="match status" value="1"/>
</dbReference>
<reference evidence="8" key="1">
    <citation type="submission" date="2025-08" db="UniProtKB">
        <authorList>
            <consortium name="RefSeq"/>
        </authorList>
    </citation>
    <scope>IDENTIFICATION</scope>
    <source>
        <tissue evidence="8">Whole organism</tissue>
    </source>
</reference>
<feature type="domain" description="RING-type" evidence="5">
    <location>
        <begin position="8"/>
        <end position="52"/>
    </location>
</feature>
<dbReference type="RefSeq" id="XP_047740728.1">
    <property type="nucleotide sequence ID" value="XM_047884772.1"/>
</dbReference>
<dbReference type="Proteomes" id="UP000694843">
    <property type="component" value="Unplaced"/>
</dbReference>
<evidence type="ECO:0000259" key="6">
    <source>
        <dbReference type="PROSITE" id="PS50119"/>
    </source>
</evidence>
<evidence type="ECO:0000259" key="5">
    <source>
        <dbReference type="PROSITE" id="PS50089"/>
    </source>
</evidence>
<dbReference type="PROSITE" id="PS50089">
    <property type="entry name" value="ZF_RING_2"/>
    <property type="match status" value="1"/>
</dbReference>
<evidence type="ECO:0000313" key="8">
    <source>
        <dbReference type="RefSeq" id="XP_047740728.1"/>
    </source>
</evidence>
<dbReference type="InterPro" id="IPR050143">
    <property type="entry name" value="TRIM/RBCC"/>
</dbReference>
<evidence type="ECO:0000313" key="7">
    <source>
        <dbReference type="Proteomes" id="UP000694843"/>
    </source>
</evidence>
<dbReference type="PROSITE" id="PS50119">
    <property type="entry name" value="ZF_BBOX"/>
    <property type="match status" value="1"/>
</dbReference>
<evidence type="ECO:0000256" key="3">
    <source>
        <dbReference type="ARBA" id="ARBA00022833"/>
    </source>
</evidence>
<dbReference type="GO" id="GO:0008270">
    <property type="term" value="F:zinc ion binding"/>
    <property type="evidence" value="ECO:0007669"/>
    <property type="project" value="UniProtKB-KW"/>
</dbReference>
<keyword evidence="2 4" id="KW-0863">Zinc-finger</keyword>
<keyword evidence="3" id="KW-0862">Zinc</keyword>
<protein>
    <submittedName>
        <fullName evidence="8">Uncharacterized protein LOC125179254</fullName>
    </submittedName>
</protein>
<dbReference type="InterPro" id="IPR013083">
    <property type="entry name" value="Znf_RING/FYVE/PHD"/>
</dbReference>
<organism evidence="7 8">
    <name type="scientific">Hyalella azteca</name>
    <name type="common">Amphipod</name>
    <dbReference type="NCBI Taxonomy" id="294128"/>
    <lineage>
        <taxon>Eukaryota</taxon>
        <taxon>Metazoa</taxon>
        <taxon>Ecdysozoa</taxon>
        <taxon>Arthropoda</taxon>
        <taxon>Crustacea</taxon>
        <taxon>Multicrustacea</taxon>
        <taxon>Malacostraca</taxon>
        <taxon>Eumalacostraca</taxon>
        <taxon>Peracarida</taxon>
        <taxon>Amphipoda</taxon>
        <taxon>Senticaudata</taxon>
        <taxon>Talitrida</taxon>
        <taxon>Talitroidea</taxon>
        <taxon>Hyalellidae</taxon>
        <taxon>Hyalella</taxon>
    </lineage>
</organism>
<keyword evidence="1" id="KW-0479">Metal-binding</keyword>
<evidence type="ECO:0000256" key="4">
    <source>
        <dbReference type="PROSITE-ProRule" id="PRU00024"/>
    </source>
</evidence>
<dbReference type="SUPFAM" id="SSF57850">
    <property type="entry name" value="RING/U-box"/>
    <property type="match status" value="1"/>
</dbReference>
<dbReference type="InterPro" id="IPR027370">
    <property type="entry name" value="Znf-RING_euk"/>
</dbReference>
<dbReference type="OrthoDB" id="654191at2759"/>
<dbReference type="Pfam" id="PF13445">
    <property type="entry name" value="zf-RING_UBOX"/>
    <property type="match status" value="1"/>
</dbReference>
<dbReference type="AlphaFoldDB" id="A0A979FVW8"/>
<name>A0A979FVW8_HYAAZ</name>
<dbReference type="PANTHER" id="PTHR24103">
    <property type="entry name" value="E3 UBIQUITIN-PROTEIN LIGASE TRIM"/>
    <property type="match status" value="1"/>
</dbReference>
<feature type="domain" description="B box-type" evidence="6">
    <location>
        <begin position="83"/>
        <end position="123"/>
    </location>
</feature>
<dbReference type="InterPro" id="IPR001841">
    <property type="entry name" value="Znf_RING"/>
</dbReference>
<dbReference type="InterPro" id="IPR017907">
    <property type="entry name" value="Znf_RING_CS"/>
</dbReference>
<dbReference type="Gene3D" id="3.30.40.10">
    <property type="entry name" value="Zinc/RING finger domain, C3HC4 (zinc finger)"/>
    <property type="match status" value="1"/>
</dbReference>
<evidence type="ECO:0000256" key="1">
    <source>
        <dbReference type="ARBA" id="ARBA00022723"/>
    </source>
</evidence>
<keyword evidence="7" id="KW-1185">Reference proteome</keyword>
<dbReference type="Pfam" id="PF00643">
    <property type="entry name" value="zf-B_box"/>
    <property type="match status" value="1"/>
</dbReference>
<dbReference type="GeneID" id="125179254"/>
<dbReference type="Gene3D" id="3.30.160.60">
    <property type="entry name" value="Classic Zinc Finger"/>
    <property type="match status" value="1"/>
</dbReference>
<evidence type="ECO:0000256" key="2">
    <source>
        <dbReference type="ARBA" id="ARBA00022771"/>
    </source>
</evidence>
<sequence>MATATLECDICTEEFDSGNHKPLCLNCGHTFCLTCIMELTTLSDICICPKCKKETAQDIDKILVNYALIPSENKPYQRLPLLPSETPCLQHHKALDYLCVDCIELACFKCIRSTHATHEIEAIDDLFNGDEGVVNSMGKIQTKMQDKISGLKNLAMIFNDFSSWIDDVINVKNDLDEWKEALQVQIISADKNFQVWKDSVSNADEKKRLEFMEILRRLKLKPAVHSKLPEITAKLGAVVNKSRSLKMPSNPHNLLPDGQPWTVTNSDEGERAVRSLLNNRKPSRLVVMSLHTDPIPRLGELLERIVANDTGDLSVVDLSYFWRPQNHADPTSGRFIKKFGCWLSALYGSPYEVLNYMRQRRRKPRMFGLRFENSHALDYCIGNKLPACEDVCCVRGVPYNTRLKGVPYSLGTTLKDLGWKISRWHFPHLEDGDLDWVCKILEPFKDCSLSLVIPSDHLTGLGSRRLVEMFPNAKYIYCDPRPKLPTSASSQASTSAEDAVPQWCLSRSKFTELTTDLILQWVNNAASK</sequence>
<accession>A0A979FVW8</accession>
<dbReference type="InterPro" id="IPR000315">
    <property type="entry name" value="Znf_B-box"/>
</dbReference>
<proteinExistence type="predicted"/>
<gene>
    <name evidence="8" type="primary">LOC125179254</name>
</gene>